<dbReference type="InterPro" id="IPR006206">
    <property type="entry name" value="Mevalonate/galactokinase"/>
</dbReference>
<keyword evidence="9" id="KW-0299">Galactose metabolism</keyword>
<dbReference type="SUPFAM" id="SSF54211">
    <property type="entry name" value="Ribosomal protein S5 domain 2-like"/>
    <property type="match status" value="1"/>
</dbReference>
<protein>
    <recommendedName>
        <fullName evidence="11">Galactokinase</fullName>
        <ecNumber evidence="11">2.7.1.6</ecNumber>
    </recommendedName>
</protein>
<dbReference type="NCBIfam" id="TIGR00131">
    <property type="entry name" value="gal_kin"/>
    <property type="match status" value="1"/>
</dbReference>
<keyword evidence="3 15" id="KW-0808">Transferase</keyword>
<feature type="domain" description="GHMP kinase N-terminal" evidence="12">
    <location>
        <begin position="102"/>
        <end position="187"/>
    </location>
</feature>
<keyword evidence="7" id="KW-0067">ATP-binding</keyword>
<evidence type="ECO:0000256" key="11">
    <source>
        <dbReference type="NCBIfam" id="TIGR00131"/>
    </source>
</evidence>
<dbReference type="InterPro" id="IPR019539">
    <property type="entry name" value="GalKase_N"/>
</dbReference>
<dbReference type="PIRSF" id="PIRSF000530">
    <property type="entry name" value="Galactokinase"/>
    <property type="match status" value="1"/>
</dbReference>
<feature type="domain" description="Galactokinase N-terminal" evidence="14">
    <location>
        <begin position="16"/>
        <end position="64"/>
    </location>
</feature>
<dbReference type="InterPro" id="IPR006203">
    <property type="entry name" value="GHMP_knse_ATP-bd_CS"/>
</dbReference>
<dbReference type="GO" id="GO:0005524">
    <property type="term" value="F:ATP binding"/>
    <property type="evidence" value="ECO:0007669"/>
    <property type="project" value="UniProtKB-UniRule"/>
</dbReference>
<keyword evidence="6 15" id="KW-0418">Kinase</keyword>
<keyword evidence="8" id="KW-0460">Magnesium</keyword>
<evidence type="ECO:0000256" key="6">
    <source>
        <dbReference type="ARBA" id="ARBA00022777"/>
    </source>
</evidence>
<organism evidence="15 16">
    <name type="scientific">Pirellulimonas nuda</name>
    <dbReference type="NCBI Taxonomy" id="2528009"/>
    <lineage>
        <taxon>Bacteria</taxon>
        <taxon>Pseudomonadati</taxon>
        <taxon>Planctomycetota</taxon>
        <taxon>Planctomycetia</taxon>
        <taxon>Pirellulales</taxon>
        <taxon>Lacipirellulaceae</taxon>
        <taxon>Pirellulimonas</taxon>
    </lineage>
</organism>
<dbReference type="Proteomes" id="UP000317429">
    <property type="component" value="Chromosome"/>
</dbReference>
<dbReference type="PANTHER" id="PTHR10457">
    <property type="entry name" value="MEVALONATE KINASE/GALACTOKINASE"/>
    <property type="match status" value="1"/>
</dbReference>
<keyword evidence="2" id="KW-0963">Cytoplasm</keyword>
<dbReference type="FunFam" id="3.30.70.890:FF:000001">
    <property type="entry name" value="Galactokinase"/>
    <property type="match status" value="1"/>
</dbReference>
<dbReference type="PROSITE" id="PS00106">
    <property type="entry name" value="GALACTOKINASE"/>
    <property type="match status" value="1"/>
</dbReference>
<dbReference type="InterPro" id="IPR000705">
    <property type="entry name" value="Galactokinase"/>
</dbReference>
<dbReference type="InterPro" id="IPR014721">
    <property type="entry name" value="Ribsml_uS5_D2-typ_fold_subgr"/>
</dbReference>
<dbReference type="Pfam" id="PF08544">
    <property type="entry name" value="GHMP_kinases_C"/>
    <property type="match status" value="1"/>
</dbReference>
<dbReference type="InterPro" id="IPR019741">
    <property type="entry name" value="Galactokinase_CS"/>
</dbReference>
<dbReference type="EC" id="2.7.1.6" evidence="11"/>
<dbReference type="InterPro" id="IPR013750">
    <property type="entry name" value="GHMP_kinase_C_dom"/>
</dbReference>
<dbReference type="Gene3D" id="3.30.70.890">
    <property type="entry name" value="GHMP kinase, C-terminal domain"/>
    <property type="match status" value="1"/>
</dbReference>
<evidence type="ECO:0000313" key="16">
    <source>
        <dbReference type="Proteomes" id="UP000317429"/>
    </source>
</evidence>
<dbReference type="FunFam" id="3.30.230.10:FF:000017">
    <property type="entry name" value="Galactokinase"/>
    <property type="match status" value="1"/>
</dbReference>
<evidence type="ECO:0000259" key="13">
    <source>
        <dbReference type="Pfam" id="PF08544"/>
    </source>
</evidence>
<keyword evidence="10" id="KW-0119">Carbohydrate metabolism</keyword>
<dbReference type="PRINTS" id="PR00473">
    <property type="entry name" value="GALCTOKINASE"/>
</dbReference>
<dbReference type="GO" id="GO:0004335">
    <property type="term" value="F:galactokinase activity"/>
    <property type="evidence" value="ECO:0007669"/>
    <property type="project" value="UniProtKB-UniRule"/>
</dbReference>
<proteinExistence type="inferred from homology"/>
<dbReference type="InterPro" id="IPR020568">
    <property type="entry name" value="Ribosomal_Su5_D2-typ_SF"/>
</dbReference>
<evidence type="ECO:0000256" key="10">
    <source>
        <dbReference type="ARBA" id="ARBA00023277"/>
    </source>
</evidence>
<dbReference type="PANTHER" id="PTHR10457:SF7">
    <property type="entry name" value="GALACTOKINASE-RELATED"/>
    <property type="match status" value="1"/>
</dbReference>
<feature type="domain" description="GHMP kinase C-terminal" evidence="13">
    <location>
        <begin position="289"/>
        <end position="370"/>
    </location>
</feature>
<dbReference type="InterPro" id="IPR006204">
    <property type="entry name" value="GHMP_kinase_N_dom"/>
</dbReference>
<evidence type="ECO:0000313" key="15">
    <source>
        <dbReference type="EMBL" id="QDU87476.1"/>
    </source>
</evidence>
<name>A0A518D7P8_9BACT</name>
<evidence type="ECO:0000256" key="4">
    <source>
        <dbReference type="ARBA" id="ARBA00022723"/>
    </source>
</evidence>
<dbReference type="GO" id="GO:0006012">
    <property type="term" value="P:galactose metabolic process"/>
    <property type="evidence" value="ECO:0007669"/>
    <property type="project" value="UniProtKB-UniRule"/>
</dbReference>
<keyword evidence="4" id="KW-0479">Metal-binding</keyword>
<dbReference type="InterPro" id="IPR036554">
    <property type="entry name" value="GHMP_kinase_C_sf"/>
</dbReference>
<dbReference type="AlphaFoldDB" id="A0A518D7P8"/>
<evidence type="ECO:0000256" key="3">
    <source>
        <dbReference type="ARBA" id="ARBA00022679"/>
    </source>
</evidence>
<dbReference type="GO" id="GO:0046872">
    <property type="term" value="F:metal ion binding"/>
    <property type="evidence" value="ECO:0007669"/>
    <property type="project" value="UniProtKB-KW"/>
</dbReference>
<comment type="similarity">
    <text evidence="1">Belongs to the GHMP kinase family. GalK subfamily.</text>
</comment>
<evidence type="ECO:0000256" key="5">
    <source>
        <dbReference type="ARBA" id="ARBA00022741"/>
    </source>
</evidence>
<keyword evidence="16" id="KW-1185">Reference proteome</keyword>
<sequence length="393" mass="42106">MDTAPSLDQLVLQARELFREQYGADARWTVAAPGRVNLIGEHTDYNDGYVCPMAIERYVVIAAGRAEGRDAGVRFFTALSQEETTLRPGEQETIDLPKWAVYPYGVLDLLRKRGMMLGAIDAVVVSTVPLGGGLSSSAALEVATATLAEAVSGQPLDGRDKARLCQMAENHYVGMPCGIMDQFSSALCSAGEAMRLDCRSLEIHPVPLADPAVSVLVTNSNVKHELTGSEYPTRRKQCEQAATALGVPMLRDATIELLEAKRDSMEDVIYRRARHIIGENQRVIDFSAAAAVGDWAKAGELMYASHAAMRDDFEISCPEIDALVEIARGIGPAGGVYGSRMTGGGFGGCTVTLVETAKVDAVVKRLLDEYRQQTGAEGAAFVTRPAGGAHAIK</sequence>
<dbReference type="EMBL" id="CP036291">
    <property type="protein sequence ID" value="QDU87476.1"/>
    <property type="molecule type" value="Genomic_DNA"/>
</dbReference>
<dbReference type="PRINTS" id="PR00959">
    <property type="entry name" value="MEVGALKINASE"/>
</dbReference>
<evidence type="ECO:0000259" key="12">
    <source>
        <dbReference type="Pfam" id="PF00288"/>
    </source>
</evidence>
<reference evidence="15 16" key="1">
    <citation type="submission" date="2019-02" db="EMBL/GenBank/DDBJ databases">
        <title>Deep-cultivation of Planctomycetes and their phenomic and genomic characterization uncovers novel biology.</title>
        <authorList>
            <person name="Wiegand S."/>
            <person name="Jogler M."/>
            <person name="Boedeker C."/>
            <person name="Pinto D."/>
            <person name="Vollmers J."/>
            <person name="Rivas-Marin E."/>
            <person name="Kohn T."/>
            <person name="Peeters S.H."/>
            <person name="Heuer A."/>
            <person name="Rast P."/>
            <person name="Oberbeckmann S."/>
            <person name="Bunk B."/>
            <person name="Jeske O."/>
            <person name="Meyerdierks A."/>
            <person name="Storesund J.E."/>
            <person name="Kallscheuer N."/>
            <person name="Luecker S."/>
            <person name="Lage O.M."/>
            <person name="Pohl T."/>
            <person name="Merkel B.J."/>
            <person name="Hornburger P."/>
            <person name="Mueller R.-W."/>
            <person name="Bruemmer F."/>
            <person name="Labrenz M."/>
            <person name="Spormann A.M."/>
            <person name="Op den Camp H."/>
            <person name="Overmann J."/>
            <person name="Amann R."/>
            <person name="Jetten M.S.M."/>
            <person name="Mascher T."/>
            <person name="Medema M.H."/>
            <person name="Devos D.P."/>
            <person name="Kaster A.-K."/>
            <person name="Ovreas L."/>
            <person name="Rohde M."/>
            <person name="Galperin M.Y."/>
            <person name="Jogler C."/>
        </authorList>
    </citation>
    <scope>NUCLEOTIDE SEQUENCE [LARGE SCALE GENOMIC DNA]</scope>
    <source>
        <strain evidence="15 16">Pla175</strain>
    </source>
</reference>
<gene>
    <name evidence="15" type="primary">galK</name>
    <name evidence="15" type="ORF">Pla175_08380</name>
</gene>
<evidence type="ECO:0000256" key="7">
    <source>
        <dbReference type="ARBA" id="ARBA00022840"/>
    </source>
</evidence>
<dbReference type="Pfam" id="PF10509">
    <property type="entry name" value="GalKase_gal_bdg"/>
    <property type="match status" value="1"/>
</dbReference>
<evidence type="ECO:0000259" key="14">
    <source>
        <dbReference type="Pfam" id="PF10509"/>
    </source>
</evidence>
<accession>A0A518D7P8</accession>
<evidence type="ECO:0000256" key="9">
    <source>
        <dbReference type="ARBA" id="ARBA00023144"/>
    </source>
</evidence>
<dbReference type="Gene3D" id="3.30.230.10">
    <property type="match status" value="1"/>
</dbReference>
<dbReference type="Pfam" id="PF00288">
    <property type="entry name" value="GHMP_kinases_N"/>
    <property type="match status" value="1"/>
</dbReference>
<evidence type="ECO:0000256" key="1">
    <source>
        <dbReference type="ARBA" id="ARBA00006566"/>
    </source>
</evidence>
<dbReference type="KEGG" id="pnd:Pla175_08380"/>
<dbReference type="PROSITE" id="PS00627">
    <property type="entry name" value="GHMP_KINASES_ATP"/>
    <property type="match status" value="1"/>
</dbReference>
<dbReference type="SUPFAM" id="SSF55060">
    <property type="entry name" value="GHMP Kinase, C-terminal domain"/>
    <property type="match status" value="1"/>
</dbReference>
<evidence type="ECO:0000256" key="8">
    <source>
        <dbReference type="ARBA" id="ARBA00022842"/>
    </source>
</evidence>
<evidence type="ECO:0000256" key="2">
    <source>
        <dbReference type="ARBA" id="ARBA00022490"/>
    </source>
</evidence>
<dbReference type="GO" id="GO:0005829">
    <property type="term" value="C:cytosol"/>
    <property type="evidence" value="ECO:0007669"/>
    <property type="project" value="TreeGrafter"/>
</dbReference>
<dbReference type="RefSeq" id="WP_197527259.1">
    <property type="nucleotide sequence ID" value="NZ_CP036291.1"/>
</dbReference>
<keyword evidence="5" id="KW-0547">Nucleotide-binding</keyword>